<name>A0A7U9TJZ6_9MOLU</name>
<evidence type="ECO:0000313" key="1">
    <source>
        <dbReference type="EMBL" id="BCR36264.1"/>
    </source>
</evidence>
<dbReference type="Proteomes" id="UP000620133">
    <property type="component" value="Chromosome"/>
</dbReference>
<accession>A0A7U9TJZ6</accession>
<proteinExistence type="predicted"/>
<gene>
    <name evidence="1" type="ORF">MPAN_011570</name>
</gene>
<dbReference type="AlphaFoldDB" id="A0A7U9TJZ6"/>
<organism evidence="1 2">
    <name type="scientific">Mariniplasma anaerobium</name>
    <dbReference type="NCBI Taxonomy" id="2735436"/>
    <lineage>
        <taxon>Bacteria</taxon>
        <taxon>Bacillati</taxon>
        <taxon>Mycoplasmatota</taxon>
        <taxon>Mollicutes</taxon>
        <taxon>Acholeplasmatales</taxon>
        <taxon>Acholeplasmataceae</taxon>
        <taxon>Mariniplasma</taxon>
    </lineage>
</organism>
<evidence type="ECO:0000313" key="2">
    <source>
        <dbReference type="Proteomes" id="UP000620133"/>
    </source>
</evidence>
<evidence type="ECO:0008006" key="3">
    <source>
        <dbReference type="Google" id="ProtNLM"/>
    </source>
</evidence>
<dbReference type="EMBL" id="AP024412">
    <property type="protein sequence ID" value="BCR36264.1"/>
    <property type="molecule type" value="Genomic_DNA"/>
</dbReference>
<dbReference type="RefSeq" id="WP_231756745.1">
    <property type="nucleotide sequence ID" value="NZ_AP024412.1"/>
</dbReference>
<sequence length="413" mass="48626">MDQYERFDITQKPRKEKFFLTPVAWLLSFPTVWRRKLKINKVGMKGLKPPYVLICTHHSFLDFKVTTKAIFPHRANYIVAIDGFIKREWLLRNVGAIEKRKFTNDTVLFRHIKYALEKLNNIVAIYPEARYSLIGTSSILPDSLGKMVKVLNKPVVVLNMHGDYLTQPVWNLKMRKVPLKADMTKLFDPEDLKTLSIDEINASIRKAMTYDEYQWQKDNHIKIDFKDRAKNIHKILYQCPSCHKEHQMDSDEHYIWCNACGKTYEMSVYGELKAQKGDTEFSHIPDWYEWQRSEVIKQLKNKTYSFSDEVIVEALPNTKGYINLGNGWLTHDSNGFSLKLKNETYDINLEKEPLSMYGCHVEYDYMHKGDCVDLSTLHDTFYIYPMHKKNVVTKIQLAVEELYILEKEKKNLT</sequence>
<dbReference type="KEGG" id="manr:MPAN_011570"/>
<reference evidence="1" key="1">
    <citation type="submission" date="2021-01" db="EMBL/GenBank/DDBJ databases">
        <title>Draft genome sequence of Acholeplasmataceae bacterium strain Mahy22.</title>
        <authorList>
            <person name="Watanabe M."/>
            <person name="Kojima H."/>
            <person name="Fukui M."/>
        </authorList>
    </citation>
    <scope>NUCLEOTIDE SEQUENCE</scope>
    <source>
        <strain evidence="1">Mahy22</strain>
    </source>
</reference>
<keyword evidence="2" id="KW-1185">Reference proteome</keyword>
<protein>
    <recommendedName>
        <fullName evidence="3">1-acyl-sn-glycerol-3-phosphate acyltransferase</fullName>
    </recommendedName>
</protein>